<sequence length="219" mass="24337">MSIATLKRKTAAKYNNMSVSQPLFSLNGTHRSQGFVGQTSLSRTLSRTLVKNGGYKNYGGCCGTFKIGELATIKSTEDISVVKRSTINTLGLLHVNKYTCLWRPAPYTTVKIDSNQNLNSQSDYIKNLQKKTLAESCSTKNTDPCSTLQNNTNCSLVKPRYTPFKNAGNWTKPESDFVAMSQGEYLLKLDKKCGHLDDLQYAQNKNNKCNKCALPGNRK</sequence>
<accession>A0A6C0JZS7</accession>
<dbReference type="EMBL" id="MN740751">
    <property type="protein sequence ID" value="QHU10200.1"/>
    <property type="molecule type" value="Genomic_DNA"/>
</dbReference>
<name>A0A6C0JZS7_9ZZZZ</name>
<protein>
    <submittedName>
        <fullName evidence="1">Uncharacterized protein</fullName>
    </submittedName>
</protein>
<reference evidence="1" key="1">
    <citation type="journal article" date="2020" name="Nature">
        <title>Giant virus diversity and host interactions through global metagenomics.</title>
        <authorList>
            <person name="Schulz F."/>
            <person name="Roux S."/>
            <person name="Paez-Espino D."/>
            <person name="Jungbluth S."/>
            <person name="Walsh D.A."/>
            <person name="Denef V.J."/>
            <person name="McMahon K.D."/>
            <person name="Konstantinidis K.T."/>
            <person name="Eloe-Fadrosh E.A."/>
            <person name="Kyrpides N.C."/>
            <person name="Woyke T."/>
        </authorList>
    </citation>
    <scope>NUCLEOTIDE SEQUENCE</scope>
    <source>
        <strain evidence="1">GVMAG-S-1101164-67</strain>
    </source>
</reference>
<organism evidence="1">
    <name type="scientific">viral metagenome</name>
    <dbReference type="NCBI Taxonomy" id="1070528"/>
    <lineage>
        <taxon>unclassified sequences</taxon>
        <taxon>metagenomes</taxon>
        <taxon>organismal metagenomes</taxon>
    </lineage>
</organism>
<dbReference type="AlphaFoldDB" id="A0A6C0JZS7"/>
<evidence type="ECO:0000313" key="1">
    <source>
        <dbReference type="EMBL" id="QHU10200.1"/>
    </source>
</evidence>
<proteinExistence type="predicted"/>